<keyword evidence="2" id="KW-1185">Reference proteome</keyword>
<gene>
    <name evidence="1" type="ORF">ACFFJG_15085</name>
</gene>
<reference evidence="1 2" key="1">
    <citation type="submission" date="2024-09" db="EMBL/GenBank/DDBJ databases">
        <authorList>
            <person name="Sun Q."/>
            <person name="Mori K."/>
        </authorList>
    </citation>
    <scope>NUCLEOTIDE SEQUENCE [LARGE SCALE GENOMIC DNA]</scope>
    <source>
        <strain evidence="1 2">CCM 8654</strain>
    </source>
</reference>
<sequence length="175" mass="19014">MNDHQVLDVEQMKGLFRGTNLLLTMLCHPDLHGPADRARQVDLNRATSPAYALVVLASVGAGRHWRLADLEAGHGPSLPSLRAVLQTVPSQGRPDLLLTAIDLVEAVARGAQTRPLVEQLLHDGVRAYEVLLDVVHELGWLAAQADPTIANVAGLIAREAVTAEQDWYDLHAEHP</sequence>
<comment type="caution">
    <text evidence="1">The sequence shown here is derived from an EMBL/GenBank/DDBJ whole genome shotgun (WGS) entry which is preliminary data.</text>
</comment>
<dbReference type="EMBL" id="JBHLXH010000002">
    <property type="protein sequence ID" value="MFC0223810.1"/>
    <property type="molecule type" value="Genomic_DNA"/>
</dbReference>
<proteinExistence type="predicted"/>
<dbReference type="RefSeq" id="WP_378519606.1">
    <property type="nucleotide sequence ID" value="NZ_CBCSDI010000106.1"/>
</dbReference>
<dbReference type="Proteomes" id="UP001589698">
    <property type="component" value="Unassembled WGS sequence"/>
</dbReference>
<organism evidence="1 2">
    <name type="scientific">Nocardioides zeicaulis</name>
    <dbReference type="NCBI Taxonomy" id="1776857"/>
    <lineage>
        <taxon>Bacteria</taxon>
        <taxon>Bacillati</taxon>
        <taxon>Actinomycetota</taxon>
        <taxon>Actinomycetes</taxon>
        <taxon>Propionibacteriales</taxon>
        <taxon>Nocardioidaceae</taxon>
        <taxon>Nocardioides</taxon>
    </lineage>
</organism>
<evidence type="ECO:0008006" key="3">
    <source>
        <dbReference type="Google" id="ProtNLM"/>
    </source>
</evidence>
<name>A0ABV6E492_9ACTN</name>
<evidence type="ECO:0000313" key="2">
    <source>
        <dbReference type="Proteomes" id="UP001589698"/>
    </source>
</evidence>
<protein>
    <recommendedName>
        <fullName evidence="3">Carboxymuconolactone decarboxylase family protein</fullName>
    </recommendedName>
</protein>
<accession>A0ABV6E492</accession>
<evidence type="ECO:0000313" key="1">
    <source>
        <dbReference type="EMBL" id="MFC0223810.1"/>
    </source>
</evidence>